<dbReference type="EMBL" id="AP021879">
    <property type="protein sequence ID" value="BBO89079.1"/>
    <property type="molecule type" value="Genomic_DNA"/>
</dbReference>
<dbReference type="Pfam" id="PF07238">
    <property type="entry name" value="PilZ"/>
    <property type="match status" value="1"/>
</dbReference>
<dbReference type="AlphaFoldDB" id="A0A5K8A9C9"/>
<dbReference type="Proteomes" id="UP000422108">
    <property type="component" value="Chromosome"/>
</dbReference>
<dbReference type="RefSeq" id="WP_155310314.1">
    <property type="nucleotide sequence ID" value="NZ_AP021879.1"/>
</dbReference>
<dbReference type="InterPro" id="IPR009875">
    <property type="entry name" value="PilZ_domain"/>
</dbReference>
<evidence type="ECO:0000313" key="3">
    <source>
        <dbReference type="Proteomes" id="UP000422108"/>
    </source>
</evidence>
<evidence type="ECO:0000313" key="2">
    <source>
        <dbReference type="EMBL" id="BBO89079.1"/>
    </source>
</evidence>
<reference evidence="2 3" key="1">
    <citation type="submission" date="2019-11" db="EMBL/GenBank/DDBJ databases">
        <title>Comparative genomics of hydrocarbon-degrading Desulfosarcina strains.</title>
        <authorList>
            <person name="Watanabe M."/>
            <person name="Kojima H."/>
            <person name="Fukui M."/>
        </authorList>
    </citation>
    <scope>NUCLEOTIDE SEQUENCE [LARGE SCALE GENOMIC DNA]</scope>
    <source>
        <strain evidence="3">oXyS1</strain>
    </source>
</reference>
<dbReference type="GO" id="GO:0035438">
    <property type="term" value="F:cyclic-di-GMP binding"/>
    <property type="evidence" value="ECO:0007669"/>
    <property type="project" value="InterPro"/>
</dbReference>
<gene>
    <name evidence="2" type="ORF">DSCOOX_22590</name>
</gene>
<proteinExistence type="predicted"/>
<evidence type="ECO:0000259" key="1">
    <source>
        <dbReference type="Pfam" id="PF07238"/>
    </source>
</evidence>
<dbReference type="Gene3D" id="2.40.10.220">
    <property type="entry name" value="predicted glycosyltransferase like domains"/>
    <property type="match status" value="1"/>
</dbReference>
<organism evidence="2 3">
    <name type="scientific">Desulfosarcina ovata subsp. ovata</name>
    <dbReference type="NCBI Taxonomy" id="2752305"/>
    <lineage>
        <taxon>Bacteria</taxon>
        <taxon>Pseudomonadati</taxon>
        <taxon>Thermodesulfobacteriota</taxon>
        <taxon>Desulfobacteria</taxon>
        <taxon>Desulfobacterales</taxon>
        <taxon>Desulfosarcinaceae</taxon>
        <taxon>Desulfosarcina</taxon>
    </lineage>
</organism>
<keyword evidence="3" id="KW-1185">Reference proteome</keyword>
<sequence>MEERRQMRRFTLRLPCLIYDGNDTCVDLLFEARTANVCTGGALLETDQRLPVGMPVHVNLLIRRNRPAEAIDAGGCVSLNGRVVREDDAGLGVAFSEKYRIMRTSDLFGRCKAVAHWLRQMENGGKAFLSLVQ</sequence>
<accession>A0A5K8A9C9</accession>
<name>A0A5K8A9C9_9BACT</name>
<dbReference type="SUPFAM" id="SSF141371">
    <property type="entry name" value="PilZ domain-like"/>
    <property type="match status" value="1"/>
</dbReference>
<feature type="domain" description="PilZ" evidence="1">
    <location>
        <begin position="3"/>
        <end position="96"/>
    </location>
</feature>
<protein>
    <recommendedName>
        <fullName evidence="1">PilZ domain-containing protein</fullName>
    </recommendedName>
</protein>